<proteinExistence type="inferred from homology"/>
<dbReference type="Gene3D" id="3.30.1120.90">
    <property type="entry name" value="Nucleosome assembly protein"/>
    <property type="match status" value="1"/>
</dbReference>
<dbReference type="STRING" id="68775.A0A5C3M9C3"/>
<evidence type="ECO:0000256" key="1">
    <source>
        <dbReference type="ARBA" id="ARBA00009947"/>
    </source>
</evidence>
<dbReference type="InterPro" id="IPR002164">
    <property type="entry name" value="NAP_family"/>
</dbReference>
<dbReference type="GO" id="GO:0005634">
    <property type="term" value="C:nucleus"/>
    <property type="evidence" value="ECO:0007669"/>
    <property type="project" value="InterPro"/>
</dbReference>
<evidence type="ECO:0000313" key="5">
    <source>
        <dbReference type="Proteomes" id="UP000308652"/>
    </source>
</evidence>
<comment type="similarity">
    <text evidence="1 2">Belongs to the nucleosome assembly protein (NAP) family.</text>
</comment>
<evidence type="ECO:0000313" key="4">
    <source>
        <dbReference type="EMBL" id="TFK41303.1"/>
    </source>
</evidence>
<evidence type="ECO:0008006" key="6">
    <source>
        <dbReference type="Google" id="ProtNLM"/>
    </source>
</evidence>
<dbReference type="Pfam" id="PF00956">
    <property type="entry name" value="NAP"/>
    <property type="match status" value="1"/>
</dbReference>
<reference evidence="4 5" key="1">
    <citation type="journal article" date="2019" name="Nat. Ecol. Evol.">
        <title>Megaphylogeny resolves global patterns of mushroom evolution.</title>
        <authorList>
            <person name="Varga T."/>
            <person name="Krizsan K."/>
            <person name="Foldi C."/>
            <person name="Dima B."/>
            <person name="Sanchez-Garcia M."/>
            <person name="Sanchez-Ramirez S."/>
            <person name="Szollosi G.J."/>
            <person name="Szarkandi J.G."/>
            <person name="Papp V."/>
            <person name="Albert L."/>
            <person name="Andreopoulos W."/>
            <person name="Angelini C."/>
            <person name="Antonin V."/>
            <person name="Barry K.W."/>
            <person name="Bougher N.L."/>
            <person name="Buchanan P."/>
            <person name="Buyck B."/>
            <person name="Bense V."/>
            <person name="Catcheside P."/>
            <person name="Chovatia M."/>
            <person name="Cooper J."/>
            <person name="Damon W."/>
            <person name="Desjardin D."/>
            <person name="Finy P."/>
            <person name="Geml J."/>
            <person name="Haridas S."/>
            <person name="Hughes K."/>
            <person name="Justo A."/>
            <person name="Karasinski D."/>
            <person name="Kautmanova I."/>
            <person name="Kiss B."/>
            <person name="Kocsube S."/>
            <person name="Kotiranta H."/>
            <person name="LaButti K.M."/>
            <person name="Lechner B.E."/>
            <person name="Liimatainen K."/>
            <person name="Lipzen A."/>
            <person name="Lukacs Z."/>
            <person name="Mihaltcheva S."/>
            <person name="Morgado L.N."/>
            <person name="Niskanen T."/>
            <person name="Noordeloos M.E."/>
            <person name="Ohm R.A."/>
            <person name="Ortiz-Santana B."/>
            <person name="Ovrebo C."/>
            <person name="Racz N."/>
            <person name="Riley R."/>
            <person name="Savchenko A."/>
            <person name="Shiryaev A."/>
            <person name="Soop K."/>
            <person name="Spirin V."/>
            <person name="Szebenyi C."/>
            <person name="Tomsovsky M."/>
            <person name="Tulloss R.E."/>
            <person name="Uehling J."/>
            <person name="Grigoriev I.V."/>
            <person name="Vagvolgyi C."/>
            <person name="Papp T."/>
            <person name="Martin F.M."/>
            <person name="Miettinen O."/>
            <person name="Hibbett D.S."/>
            <person name="Nagy L.G."/>
        </authorList>
    </citation>
    <scope>NUCLEOTIDE SEQUENCE [LARGE SCALE GENOMIC DNA]</scope>
    <source>
        <strain evidence="4 5">CBS 166.37</strain>
    </source>
</reference>
<dbReference type="Proteomes" id="UP000308652">
    <property type="component" value="Unassembled WGS sequence"/>
</dbReference>
<dbReference type="GO" id="GO:0006334">
    <property type="term" value="P:nucleosome assembly"/>
    <property type="evidence" value="ECO:0007669"/>
    <property type="project" value="InterPro"/>
</dbReference>
<dbReference type="AlphaFoldDB" id="A0A5C3M9C3"/>
<dbReference type="OrthoDB" id="19419at2759"/>
<accession>A0A5C3M9C3</accession>
<keyword evidence="5" id="KW-1185">Reference proteome</keyword>
<dbReference type="EMBL" id="ML213595">
    <property type="protein sequence ID" value="TFK41303.1"/>
    <property type="molecule type" value="Genomic_DNA"/>
</dbReference>
<dbReference type="PANTHER" id="PTHR11875">
    <property type="entry name" value="TESTIS-SPECIFIC Y-ENCODED PROTEIN"/>
    <property type="match status" value="1"/>
</dbReference>
<sequence>MANGTKRASPGAEDEKNPLQNVELSDENAKKLTAIQRDLARAELVLERQAQKTLRPVYEKRREIIKSIPAFWPVALMNHSLFNFHVQHNADKTALSCLEDVWVEKDPNEHRCFTIEFHFKENQFFEDKVIKKEFKFVSPPAAANEKPDADGITESMLDFSWERDVEASTTKINWKDAEKALTKLYPRKMDEDDEEDTLAEPGSFFNFFESSTDPSDLGLTIANEIFPEAIEYFLGNAGGDDIDSDSEEEDDDEDAEEIDLEKPRSKKQKV</sequence>
<feature type="region of interest" description="Disordered" evidence="3">
    <location>
        <begin position="1"/>
        <end position="25"/>
    </location>
</feature>
<feature type="compositionally biased region" description="Acidic residues" evidence="3">
    <location>
        <begin position="240"/>
        <end position="259"/>
    </location>
</feature>
<evidence type="ECO:0000256" key="2">
    <source>
        <dbReference type="RuleBase" id="RU003876"/>
    </source>
</evidence>
<dbReference type="InterPro" id="IPR037231">
    <property type="entry name" value="NAP-like_sf"/>
</dbReference>
<organism evidence="4 5">
    <name type="scientific">Crucibulum laeve</name>
    <dbReference type="NCBI Taxonomy" id="68775"/>
    <lineage>
        <taxon>Eukaryota</taxon>
        <taxon>Fungi</taxon>
        <taxon>Dikarya</taxon>
        <taxon>Basidiomycota</taxon>
        <taxon>Agaricomycotina</taxon>
        <taxon>Agaricomycetes</taxon>
        <taxon>Agaricomycetidae</taxon>
        <taxon>Agaricales</taxon>
        <taxon>Agaricineae</taxon>
        <taxon>Nidulariaceae</taxon>
        <taxon>Crucibulum</taxon>
    </lineage>
</organism>
<gene>
    <name evidence="4" type="ORF">BDQ12DRAFT_679231</name>
</gene>
<evidence type="ECO:0000256" key="3">
    <source>
        <dbReference type="SAM" id="MobiDB-lite"/>
    </source>
</evidence>
<protein>
    <recommendedName>
        <fullName evidence="6">Nucleosome assembly protein</fullName>
    </recommendedName>
</protein>
<dbReference type="SUPFAM" id="SSF143113">
    <property type="entry name" value="NAP-like"/>
    <property type="match status" value="1"/>
</dbReference>
<name>A0A5C3M9C3_9AGAR</name>
<feature type="region of interest" description="Disordered" evidence="3">
    <location>
        <begin position="236"/>
        <end position="270"/>
    </location>
</feature>
<dbReference type="Gene3D" id="1.20.5.1500">
    <property type="match status" value="1"/>
</dbReference>